<organism evidence="2 3">
    <name type="scientific">Nonomuraea zeae</name>
    <dbReference type="NCBI Taxonomy" id="1642303"/>
    <lineage>
        <taxon>Bacteria</taxon>
        <taxon>Bacillati</taxon>
        <taxon>Actinomycetota</taxon>
        <taxon>Actinomycetes</taxon>
        <taxon>Streptosporangiales</taxon>
        <taxon>Streptosporangiaceae</taxon>
        <taxon>Nonomuraea</taxon>
    </lineage>
</organism>
<comment type="caution">
    <text evidence="2">The sequence shown here is derived from an EMBL/GenBank/DDBJ whole genome shotgun (WGS) entry which is preliminary data.</text>
</comment>
<proteinExistence type="predicted"/>
<dbReference type="EMBL" id="VCKX01000216">
    <property type="protein sequence ID" value="TMR25915.1"/>
    <property type="molecule type" value="Genomic_DNA"/>
</dbReference>
<evidence type="ECO:0008006" key="4">
    <source>
        <dbReference type="Google" id="ProtNLM"/>
    </source>
</evidence>
<dbReference type="AlphaFoldDB" id="A0A5S4FYN2"/>
<name>A0A5S4FYN2_9ACTN</name>
<gene>
    <name evidence="2" type="ORF">ETD85_44260</name>
</gene>
<feature type="signal peptide" evidence="1">
    <location>
        <begin position="1"/>
        <end position="33"/>
    </location>
</feature>
<dbReference type="RefSeq" id="WP_138695840.1">
    <property type="nucleotide sequence ID" value="NZ_JBHSAZ010000107.1"/>
</dbReference>
<keyword evidence="3" id="KW-1185">Reference proteome</keyword>
<dbReference type="Proteomes" id="UP000306628">
    <property type="component" value="Unassembled WGS sequence"/>
</dbReference>
<sequence>MSRPLTRRHAAAALTALLSIPLTVIVSTSPAQAATTCARAQHGANTISSYPWDVPATTVASAKYNGRQVSVQHGWAYVAGGGGSKVEVAFGQLVPAGSSLGANDGISFQVTTNGGSDYVACGGVHVHGAEKFTSRFYAPHPNDSNYLFRACYSNIRTGVYYKCTGWW</sequence>
<accession>A0A5S4FYN2</accession>
<evidence type="ECO:0000256" key="1">
    <source>
        <dbReference type="SAM" id="SignalP"/>
    </source>
</evidence>
<protein>
    <recommendedName>
        <fullName evidence="4">Secreted protein</fullName>
    </recommendedName>
</protein>
<feature type="chain" id="PRO_5024290805" description="Secreted protein" evidence="1">
    <location>
        <begin position="34"/>
        <end position="167"/>
    </location>
</feature>
<evidence type="ECO:0000313" key="3">
    <source>
        <dbReference type="Proteomes" id="UP000306628"/>
    </source>
</evidence>
<keyword evidence="1" id="KW-0732">Signal</keyword>
<reference evidence="2 3" key="1">
    <citation type="submission" date="2019-05" db="EMBL/GenBank/DDBJ databases">
        <title>Draft genome sequence of Nonomuraea zeae DSM 100528.</title>
        <authorList>
            <person name="Saricaoglu S."/>
            <person name="Isik K."/>
        </authorList>
    </citation>
    <scope>NUCLEOTIDE SEQUENCE [LARGE SCALE GENOMIC DNA]</scope>
    <source>
        <strain evidence="2 3">DSM 100528</strain>
    </source>
</reference>
<evidence type="ECO:0000313" key="2">
    <source>
        <dbReference type="EMBL" id="TMR25915.1"/>
    </source>
</evidence>